<sequence>YKDSQSLFMELRRLFKILKKVSFYGHYTSPVDPLVNEREQVKMTAFEIWRVTGYRFIVKDHFTLKTGHKTRFWCCQDVSRKGKARPSQKEGIRHRDTVGMKCFDCHSTLVVSCCQRASDSIDQRTLSIHLEHHDSHMPYFDVAMPAEAAEIIRDNLEWSTPSTLVPRIRRLFPNVTSKQVHSAWSEMSQILWKKDENQLTSAKLLLEEFAEDVDIFDVEEVDGVEQVCWGIKRIAKSLRRNIVEIALDATYNTNSRHLELYSILGEFDNAGFPLSYCLLSTATSIEIGKRTTALRKWATCVRDKYSVVPHFVHVDKDMAEISMSKSVWPMAKIQLCYWHLRKAVRERLSKSKLTTTPYKVARAHKEFSFIDIAFKPPGTPDSNEHEG</sequence>
<protein>
    <recommendedName>
        <fullName evidence="1">MULE transposase domain-containing protein</fullName>
    </recommendedName>
</protein>
<dbReference type="InterPro" id="IPR018289">
    <property type="entry name" value="MULE_transposase_dom"/>
</dbReference>
<dbReference type="EMBL" id="KV449690">
    <property type="protein sequence ID" value="OAX30993.1"/>
    <property type="molecule type" value="Genomic_DNA"/>
</dbReference>
<dbReference type="AlphaFoldDB" id="A0A1B7MEF3"/>
<dbReference type="OrthoDB" id="2659888at2759"/>
<dbReference type="Proteomes" id="UP000092154">
    <property type="component" value="Unassembled WGS sequence"/>
</dbReference>
<feature type="non-terminal residue" evidence="2">
    <location>
        <position position="1"/>
    </location>
</feature>
<keyword evidence="3" id="KW-1185">Reference proteome</keyword>
<reference evidence="2 3" key="1">
    <citation type="submission" date="2016-06" db="EMBL/GenBank/DDBJ databases">
        <title>Comparative genomics of the ectomycorrhizal sister species Rhizopogon vinicolor and Rhizopogon vesiculosus (Basidiomycota: Boletales) reveals a divergence of the mating type B locus.</title>
        <authorList>
            <consortium name="DOE Joint Genome Institute"/>
            <person name="Mujic A.B."/>
            <person name="Kuo A."/>
            <person name="Tritt A."/>
            <person name="Lipzen A."/>
            <person name="Chen C."/>
            <person name="Johnson J."/>
            <person name="Sharma A."/>
            <person name="Barry K."/>
            <person name="Grigoriev I.V."/>
            <person name="Spatafora J.W."/>
        </authorList>
    </citation>
    <scope>NUCLEOTIDE SEQUENCE [LARGE SCALE GENOMIC DNA]</scope>
    <source>
        <strain evidence="2 3">AM-OR11-026</strain>
    </source>
</reference>
<gene>
    <name evidence="2" type="ORF">K503DRAFT_644954</name>
</gene>
<evidence type="ECO:0000313" key="2">
    <source>
        <dbReference type="EMBL" id="OAX30993.1"/>
    </source>
</evidence>
<dbReference type="STRING" id="1314800.A0A1B7MEF3"/>
<accession>A0A1B7MEF3</accession>
<name>A0A1B7MEF3_9AGAM</name>
<evidence type="ECO:0000259" key="1">
    <source>
        <dbReference type="Pfam" id="PF10551"/>
    </source>
</evidence>
<feature type="non-terminal residue" evidence="2">
    <location>
        <position position="387"/>
    </location>
</feature>
<feature type="domain" description="MULE transposase" evidence="1">
    <location>
        <begin position="246"/>
        <end position="342"/>
    </location>
</feature>
<organism evidence="2 3">
    <name type="scientific">Rhizopogon vinicolor AM-OR11-026</name>
    <dbReference type="NCBI Taxonomy" id="1314800"/>
    <lineage>
        <taxon>Eukaryota</taxon>
        <taxon>Fungi</taxon>
        <taxon>Dikarya</taxon>
        <taxon>Basidiomycota</taxon>
        <taxon>Agaricomycotina</taxon>
        <taxon>Agaricomycetes</taxon>
        <taxon>Agaricomycetidae</taxon>
        <taxon>Boletales</taxon>
        <taxon>Suillineae</taxon>
        <taxon>Rhizopogonaceae</taxon>
        <taxon>Rhizopogon</taxon>
    </lineage>
</organism>
<evidence type="ECO:0000313" key="3">
    <source>
        <dbReference type="Proteomes" id="UP000092154"/>
    </source>
</evidence>
<dbReference type="InParanoid" id="A0A1B7MEF3"/>
<dbReference type="Pfam" id="PF10551">
    <property type="entry name" value="MULE"/>
    <property type="match status" value="1"/>
</dbReference>
<proteinExistence type="predicted"/>